<feature type="domain" description="Response regulatory" evidence="3">
    <location>
        <begin position="3"/>
        <end position="128"/>
    </location>
</feature>
<evidence type="ECO:0000313" key="5">
    <source>
        <dbReference type="Proteomes" id="UP000502433"/>
    </source>
</evidence>
<dbReference type="InterPro" id="IPR001789">
    <property type="entry name" value="Sig_transdc_resp-reg_receiver"/>
</dbReference>
<dbReference type="KEGG" id="dfs:HGD76_19740"/>
<sequence>MKTVLIVEDDLINARVFSKILSKRGGLGVKHTENVEEVMEIAQAREIDLILMDVSLSRSVYQGKSVDGIKITQMLKSNPQTANLPVILVTAHAMEGDRENFLNQCGADAYISKPVVDHQLFIDKIMALLPPE</sequence>
<reference evidence="4 5" key="2">
    <citation type="submission" date="2020-04" db="EMBL/GenBank/DDBJ databases">
        <authorList>
            <person name="Fomenkov A."/>
            <person name="Anton B.P."/>
            <person name="Roberts R.J."/>
        </authorList>
    </citation>
    <scope>NUCLEOTIDE SEQUENCE [LARGE SCALE GENOMIC DNA]</scope>
    <source>
        <strain evidence="4 5">CCAP 1403/13f</strain>
    </source>
</reference>
<dbReference type="Proteomes" id="UP000502433">
    <property type="component" value="Chromosome"/>
</dbReference>
<dbReference type="EMBL" id="CP051206">
    <property type="protein sequence ID" value="QJB46071.1"/>
    <property type="molecule type" value="Genomic_DNA"/>
</dbReference>
<evidence type="ECO:0000256" key="2">
    <source>
        <dbReference type="PROSITE-ProRule" id="PRU00169"/>
    </source>
</evidence>
<evidence type="ECO:0000259" key="3">
    <source>
        <dbReference type="PROSITE" id="PS50110"/>
    </source>
</evidence>
<dbReference type="Gene3D" id="3.40.50.2300">
    <property type="match status" value="1"/>
</dbReference>
<dbReference type="PANTHER" id="PTHR44591:SF23">
    <property type="entry name" value="CHEY SUBFAMILY"/>
    <property type="match status" value="1"/>
</dbReference>
<dbReference type="SMART" id="SM00448">
    <property type="entry name" value="REC"/>
    <property type="match status" value="1"/>
</dbReference>
<dbReference type="PANTHER" id="PTHR44591">
    <property type="entry name" value="STRESS RESPONSE REGULATOR PROTEIN 1"/>
    <property type="match status" value="1"/>
</dbReference>
<keyword evidence="1 2" id="KW-0597">Phosphoprotein</keyword>
<name>A0A6H2C401_DOLFA</name>
<dbReference type="GO" id="GO:0000160">
    <property type="term" value="P:phosphorelay signal transduction system"/>
    <property type="evidence" value="ECO:0007669"/>
    <property type="project" value="InterPro"/>
</dbReference>
<evidence type="ECO:0000256" key="1">
    <source>
        <dbReference type="ARBA" id="ARBA00022553"/>
    </source>
</evidence>
<accession>A0A6H2C401</accession>
<dbReference type="RefSeq" id="WP_168696785.1">
    <property type="nucleotide sequence ID" value="NZ_CP051206.1"/>
</dbReference>
<proteinExistence type="predicted"/>
<dbReference type="InterPro" id="IPR011006">
    <property type="entry name" value="CheY-like_superfamily"/>
</dbReference>
<dbReference type="InterPro" id="IPR050595">
    <property type="entry name" value="Bact_response_regulator"/>
</dbReference>
<feature type="modified residue" description="4-aspartylphosphate" evidence="2">
    <location>
        <position position="53"/>
    </location>
</feature>
<dbReference type="Pfam" id="PF00072">
    <property type="entry name" value="Response_reg"/>
    <property type="match status" value="1"/>
</dbReference>
<dbReference type="AlphaFoldDB" id="A0A6H2C401"/>
<dbReference type="PROSITE" id="PS50110">
    <property type="entry name" value="RESPONSE_REGULATORY"/>
    <property type="match status" value="1"/>
</dbReference>
<evidence type="ECO:0000313" key="4">
    <source>
        <dbReference type="EMBL" id="QJB46071.1"/>
    </source>
</evidence>
<dbReference type="SUPFAM" id="SSF52172">
    <property type="entry name" value="CheY-like"/>
    <property type="match status" value="1"/>
</dbReference>
<reference evidence="4 5" key="1">
    <citation type="submission" date="2020-04" db="EMBL/GenBank/DDBJ databases">
        <title>Genome-Wide Identification of 5-Methylcytosine Sites in Bacterial Genomes By High-Throughput Sequencing of MspJI Restriction Fragments.</title>
        <authorList>
            <person name="Wu V."/>
        </authorList>
    </citation>
    <scope>NUCLEOTIDE SEQUENCE [LARGE SCALE GENOMIC DNA]</scope>
    <source>
        <strain evidence="4 5">CCAP 1403/13f</strain>
    </source>
</reference>
<organism evidence="4 5">
    <name type="scientific">Dolichospermum flos-aquae CCAP 1403/13F</name>
    <dbReference type="NCBI Taxonomy" id="315271"/>
    <lineage>
        <taxon>Bacteria</taxon>
        <taxon>Bacillati</taxon>
        <taxon>Cyanobacteriota</taxon>
        <taxon>Cyanophyceae</taxon>
        <taxon>Nostocales</taxon>
        <taxon>Aphanizomenonaceae</taxon>
        <taxon>Dolichospermum</taxon>
    </lineage>
</organism>
<protein>
    <submittedName>
        <fullName evidence="4">Response regulator</fullName>
    </submittedName>
</protein>
<gene>
    <name evidence="4" type="ORF">HGD76_19740</name>
</gene>